<name>A0A2H3K3E5_WOLCO</name>
<feature type="transmembrane region" description="Helical" evidence="8">
    <location>
        <begin position="391"/>
        <end position="408"/>
    </location>
</feature>
<organism evidence="10 11">
    <name type="scientific">Wolfiporia cocos (strain MD-104)</name>
    <name type="common">Brown rot fungus</name>
    <dbReference type="NCBI Taxonomy" id="742152"/>
    <lineage>
        <taxon>Eukaryota</taxon>
        <taxon>Fungi</taxon>
        <taxon>Dikarya</taxon>
        <taxon>Basidiomycota</taxon>
        <taxon>Agaricomycotina</taxon>
        <taxon>Agaricomycetes</taxon>
        <taxon>Polyporales</taxon>
        <taxon>Phaeolaceae</taxon>
        <taxon>Wolfiporia</taxon>
    </lineage>
</organism>
<feature type="transmembrane region" description="Helical" evidence="8">
    <location>
        <begin position="71"/>
        <end position="96"/>
    </location>
</feature>
<feature type="transmembrane region" description="Helical" evidence="8">
    <location>
        <begin position="442"/>
        <end position="463"/>
    </location>
</feature>
<dbReference type="SUPFAM" id="SSF103473">
    <property type="entry name" value="MFS general substrate transporter"/>
    <property type="match status" value="1"/>
</dbReference>
<dbReference type="STRING" id="742152.A0A2H3K3E5"/>
<evidence type="ECO:0000313" key="11">
    <source>
        <dbReference type="Proteomes" id="UP000218811"/>
    </source>
</evidence>
<feature type="transmembrane region" description="Helical" evidence="8">
    <location>
        <begin position="108"/>
        <end position="128"/>
    </location>
</feature>
<dbReference type="GO" id="GO:0022857">
    <property type="term" value="F:transmembrane transporter activity"/>
    <property type="evidence" value="ECO:0007669"/>
    <property type="project" value="InterPro"/>
</dbReference>
<feature type="transmembrane region" description="Helical" evidence="8">
    <location>
        <begin position="504"/>
        <end position="525"/>
    </location>
</feature>
<dbReference type="AlphaFoldDB" id="A0A2H3K3E5"/>
<dbReference type="InterPro" id="IPR020846">
    <property type="entry name" value="MFS_dom"/>
</dbReference>
<dbReference type="FunFam" id="1.20.1250.20:FF:000171">
    <property type="entry name" value="MFS general substrate transporter"/>
    <property type="match status" value="1"/>
</dbReference>
<evidence type="ECO:0000256" key="8">
    <source>
        <dbReference type="SAM" id="Phobius"/>
    </source>
</evidence>
<sequence length="533" mass="57214">MQHEVSNDPTRSSQDLEKKASSDFTHAALSSSPRPANDDLFEEGAVDPVYEAKARVLNSAIGEIGMGRYQWYLFVVAGFGWFSDSVWPLVAGLILNPVVSEFDCSSEFLSLALNVGLFVGAVFWALGCDIWGRRWSFNFTLLIAGVFGLAAGGANDFVALAALLAVVGFGVGGNMPVDSAVFLDFIPGSHQYLLTILSIWWAIGQLIASFIAWPLIANLSCPESATHCARSSNMGWRYLLFALGGMTLLLWAIRFFAFHLEESPRFLVGRGRDAEAVAVVQRIAAFNGCTLDLTVEHLTEAGERAVEKERARGVAAHKVGLLSEGSVWQARHVKSLFRTAKLAWSTSLLIAIWGIIGLASTLYNSFLPYLLAHRGAKFGDSTYYTTYRNEVILGAIGVPSAFFAGWAVEQRYLGRKGALALSAGLTGVFLFASTTARSSNALLGWNCGYALASNIMYGVLYAISPEVFPAKDRGTGNGLTATASRVFGIIAPVIALYANLSTAVPVYVSGALIIGSGALALLLPYEPRGKTSL</sequence>
<dbReference type="CDD" id="cd17316">
    <property type="entry name" value="MFS_SV2_like"/>
    <property type="match status" value="1"/>
</dbReference>
<feature type="region of interest" description="Disordered" evidence="7">
    <location>
        <begin position="1"/>
        <end position="38"/>
    </location>
</feature>
<dbReference type="Gene3D" id="1.20.1250.20">
    <property type="entry name" value="MFS general substrate transporter like domains"/>
    <property type="match status" value="1"/>
</dbReference>
<accession>A0A2H3K3E5</accession>
<dbReference type="PANTHER" id="PTHR23511:SF12">
    <property type="entry name" value="TRANSPORTER, PUTATIVE (AFU_ORTHOLOGUE AFUA_7G01740)-RELATED"/>
    <property type="match status" value="1"/>
</dbReference>
<evidence type="ECO:0000256" key="7">
    <source>
        <dbReference type="SAM" id="MobiDB-lite"/>
    </source>
</evidence>
<feature type="transmembrane region" description="Helical" evidence="8">
    <location>
        <begin position="236"/>
        <end position="257"/>
    </location>
</feature>
<evidence type="ECO:0000256" key="5">
    <source>
        <dbReference type="ARBA" id="ARBA00022989"/>
    </source>
</evidence>
<dbReference type="Proteomes" id="UP000218811">
    <property type="component" value="Unassembled WGS sequence"/>
</dbReference>
<reference evidence="10 11" key="1">
    <citation type="journal article" date="2012" name="Science">
        <title>The Paleozoic origin of enzymatic lignin decomposition reconstructed from 31 fungal genomes.</title>
        <authorList>
            <person name="Floudas D."/>
            <person name="Binder M."/>
            <person name="Riley R."/>
            <person name="Barry K."/>
            <person name="Blanchette R.A."/>
            <person name="Henrissat B."/>
            <person name="Martinez A.T."/>
            <person name="Otillar R."/>
            <person name="Spatafora J.W."/>
            <person name="Yadav J.S."/>
            <person name="Aerts A."/>
            <person name="Benoit I."/>
            <person name="Boyd A."/>
            <person name="Carlson A."/>
            <person name="Copeland A."/>
            <person name="Coutinho P.M."/>
            <person name="de Vries R.P."/>
            <person name="Ferreira P."/>
            <person name="Findley K."/>
            <person name="Foster B."/>
            <person name="Gaskell J."/>
            <person name="Glotzer D."/>
            <person name="Gorecki P."/>
            <person name="Heitman J."/>
            <person name="Hesse C."/>
            <person name="Hori C."/>
            <person name="Igarashi K."/>
            <person name="Jurgens J.A."/>
            <person name="Kallen N."/>
            <person name="Kersten P."/>
            <person name="Kohler A."/>
            <person name="Kuees U."/>
            <person name="Kumar T.K.A."/>
            <person name="Kuo A."/>
            <person name="LaButti K."/>
            <person name="Larrondo L.F."/>
            <person name="Lindquist E."/>
            <person name="Ling A."/>
            <person name="Lombard V."/>
            <person name="Lucas S."/>
            <person name="Lundell T."/>
            <person name="Martin R."/>
            <person name="McLaughlin D.J."/>
            <person name="Morgenstern I."/>
            <person name="Morin E."/>
            <person name="Murat C."/>
            <person name="Nagy L.G."/>
            <person name="Nolan M."/>
            <person name="Ohm R.A."/>
            <person name="Patyshakuliyeva A."/>
            <person name="Rokas A."/>
            <person name="Ruiz-Duenas F.J."/>
            <person name="Sabat G."/>
            <person name="Salamov A."/>
            <person name="Samejima M."/>
            <person name="Schmutz J."/>
            <person name="Slot J.C."/>
            <person name="St John F."/>
            <person name="Stenlid J."/>
            <person name="Sun H."/>
            <person name="Sun S."/>
            <person name="Syed K."/>
            <person name="Tsang A."/>
            <person name="Wiebenga A."/>
            <person name="Young D."/>
            <person name="Pisabarro A."/>
            <person name="Eastwood D.C."/>
            <person name="Martin F."/>
            <person name="Cullen D."/>
            <person name="Grigoriev I.V."/>
            <person name="Hibbett D.S."/>
        </authorList>
    </citation>
    <scope>NUCLEOTIDE SEQUENCE [LARGE SCALE GENOMIC DNA]</scope>
    <source>
        <strain evidence="10 11">MD-104</strain>
    </source>
</reference>
<dbReference type="PROSITE" id="PS50850">
    <property type="entry name" value="MFS"/>
    <property type="match status" value="1"/>
</dbReference>
<feature type="transmembrane region" description="Helical" evidence="8">
    <location>
        <begin position="475"/>
        <end position="498"/>
    </location>
</feature>
<keyword evidence="5 8" id="KW-1133">Transmembrane helix</keyword>
<dbReference type="PANTHER" id="PTHR23511">
    <property type="entry name" value="SYNAPTIC VESICLE GLYCOPROTEIN 2"/>
    <property type="match status" value="1"/>
</dbReference>
<protein>
    <submittedName>
        <fullName evidence="10">MFS general substrate transporter</fullName>
    </submittedName>
</protein>
<keyword evidence="11" id="KW-1185">Reference proteome</keyword>
<evidence type="ECO:0000256" key="3">
    <source>
        <dbReference type="ARBA" id="ARBA00022448"/>
    </source>
</evidence>
<feature type="transmembrane region" description="Helical" evidence="8">
    <location>
        <begin position="417"/>
        <end position="436"/>
    </location>
</feature>
<feature type="transmembrane region" description="Helical" evidence="8">
    <location>
        <begin position="192"/>
        <end position="216"/>
    </location>
</feature>
<dbReference type="Pfam" id="PF00083">
    <property type="entry name" value="Sugar_tr"/>
    <property type="match status" value="1"/>
</dbReference>
<dbReference type="InterPro" id="IPR036259">
    <property type="entry name" value="MFS_trans_sf"/>
</dbReference>
<evidence type="ECO:0000256" key="1">
    <source>
        <dbReference type="ARBA" id="ARBA00004141"/>
    </source>
</evidence>
<evidence type="ECO:0000256" key="6">
    <source>
        <dbReference type="ARBA" id="ARBA00023136"/>
    </source>
</evidence>
<comment type="similarity">
    <text evidence="2">Belongs to the major facilitator superfamily.</text>
</comment>
<evidence type="ECO:0000256" key="4">
    <source>
        <dbReference type="ARBA" id="ARBA00022692"/>
    </source>
</evidence>
<keyword evidence="3" id="KW-0813">Transport</keyword>
<keyword evidence="4 8" id="KW-0812">Transmembrane</keyword>
<evidence type="ECO:0000259" key="9">
    <source>
        <dbReference type="PROSITE" id="PS50850"/>
    </source>
</evidence>
<feature type="transmembrane region" description="Helical" evidence="8">
    <location>
        <begin position="348"/>
        <end position="371"/>
    </location>
</feature>
<keyword evidence="6 8" id="KW-0472">Membrane</keyword>
<gene>
    <name evidence="10" type="ORF">WOLCODRAFT_90046</name>
</gene>
<dbReference type="OrthoDB" id="3936150at2759"/>
<feature type="domain" description="Major facilitator superfamily (MFS) profile" evidence="9">
    <location>
        <begin position="73"/>
        <end position="528"/>
    </location>
</feature>
<proteinExistence type="inferred from homology"/>
<dbReference type="GO" id="GO:0016020">
    <property type="term" value="C:membrane"/>
    <property type="evidence" value="ECO:0007669"/>
    <property type="project" value="UniProtKB-SubCell"/>
</dbReference>
<evidence type="ECO:0000256" key="2">
    <source>
        <dbReference type="ARBA" id="ARBA00008335"/>
    </source>
</evidence>
<feature type="compositionally biased region" description="Polar residues" evidence="7">
    <location>
        <begin position="22"/>
        <end position="34"/>
    </location>
</feature>
<comment type="subcellular location">
    <subcellularLocation>
        <location evidence="1">Membrane</location>
        <topology evidence="1">Multi-pass membrane protein</topology>
    </subcellularLocation>
</comment>
<dbReference type="InterPro" id="IPR005828">
    <property type="entry name" value="MFS_sugar_transport-like"/>
</dbReference>
<dbReference type="EMBL" id="KB468135">
    <property type="protein sequence ID" value="PCH42927.1"/>
    <property type="molecule type" value="Genomic_DNA"/>
</dbReference>
<evidence type="ECO:0000313" key="10">
    <source>
        <dbReference type="EMBL" id="PCH42927.1"/>
    </source>
</evidence>
<feature type="transmembrane region" description="Helical" evidence="8">
    <location>
        <begin position="160"/>
        <end position="185"/>
    </location>
</feature>
<dbReference type="OMA" id="GCDIWGR"/>